<dbReference type="GO" id="GO:0005737">
    <property type="term" value="C:cytoplasm"/>
    <property type="evidence" value="ECO:0007669"/>
    <property type="project" value="UniProtKB-SubCell"/>
</dbReference>
<feature type="binding site" evidence="9">
    <location>
        <position position="203"/>
    </location>
    <ligand>
        <name>FMN</name>
        <dbReference type="ChEBI" id="CHEBI:58210"/>
    </ligand>
</feature>
<dbReference type="eggNOG" id="COG0167">
    <property type="taxonomic scope" value="Bacteria"/>
</dbReference>
<organism evidence="11 12">
    <name type="scientific">Veillonella dispar ATCC 17748</name>
    <dbReference type="NCBI Taxonomy" id="546273"/>
    <lineage>
        <taxon>Bacteria</taxon>
        <taxon>Bacillati</taxon>
        <taxon>Bacillota</taxon>
        <taxon>Negativicutes</taxon>
        <taxon>Veillonellales</taxon>
        <taxon>Veillonellaceae</taxon>
        <taxon>Veillonella</taxon>
    </lineage>
</organism>
<accession>C4FRP5</accession>
<dbReference type="HAMAP" id="MF_00224">
    <property type="entry name" value="DHO_dh_type1"/>
    <property type="match status" value="1"/>
</dbReference>
<evidence type="ECO:0000256" key="9">
    <source>
        <dbReference type="HAMAP-Rule" id="MF_00224"/>
    </source>
</evidence>
<evidence type="ECO:0000313" key="11">
    <source>
        <dbReference type="EMBL" id="EEP65040.1"/>
    </source>
</evidence>
<dbReference type="NCBIfam" id="TIGR01037">
    <property type="entry name" value="pyrD_sub1_fam"/>
    <property type="match status" value="1"/>
</dbReference>
<dbReference type="SUPFAM" id="SSF51395">
    <property type="entry name" value="FMN-linked oxidoreductases"/>
    <property type="match status" value="1"/>
</dbReference>
<dbReference type="RefSeq" id="WP_005387327.1">
    <property type="nucleotide sequence ID" value="NZ_GG667605.1"/>
</dbReference>
<feature type="binding site" evidence="9">
    <location>
        <position position="139"/>
    </location>
    <ligand>
        <name>FMN</name>
        <dbReference type="ChEBI" id="CHEBI:58210"/>
    </ligand>
</feature>
<dbReference type="PIRSF" id="PIRSF000164">
    <property type="entry name" value="DHO_oxidase"/>
    <property type="match status" value="1"/>
</dbReference>
<comment type="catalytic activity">
    <reaction evidence="9">
        <text>(S)-dihydroorotate + A = orotate + AH2</text>
        <dbReference type="Rhea" id="RHEA:18073"/>
        <dbReference type="ChEBI" id="CHEBI:13193"/>
        <dbReference type="ChEBI" id="CHEBI:17499"/>
        <dbReference type="ChEBI" id="CHEBI:30839"/>
        <dbReference type="ChEBI" id="CHEBI:30864"/>
    </reaction>
</comment>
<dbReference type="NCBIfam" id="NF005574">
    <property type="entry name" value="PRK07259.1"/>
    <property type="match status" value="1"/>
</dbReference>
<comment type="pathway">
    <text evidence="2 9">Pyrimidine metabolism; UMP biosynthesis via de novo pathway.</text>
</comment>
<protein>
    <recommendedName>
        <fullName evidence="9">Dihydroorotate dehydrogenase</fullName>
        <shortName evidence="9">DHOD</shortName>
        <shortName evidence="9">DHODase</shortName>
        <shortName evidence="9">DHOdehase</shortName>
        <ecNumber evidence="9">1.3.-.-</ecNumber>
    </recommendedName>
</protein>
<evidence type="ECO:0000256" key="8">
    <source>
        <dbReference type="ARBA" id="ARBA00023002"/>
    </source>
</evidence>
<feature type="binding site" evidence="9">
    <location>
        <position position="112"/>
    </location>
    <ligand>
        <name>FMN</name>
        <dbReference type="ChEBI" id="CHEBI:58210"/>
    </ligand>
</feature>
<dbReference type="PROSITE" id="PS00911">
    <property type="entry name" value="DHODEHASE_1"/>
    <property type="match status" value="1"/>
</dbReference>
<comment type="similarity">
    <text evidence="3 9">Belongs to the dihydroorotate dehydrogenase family. Type 1 subfamily.</text>
</comment>
<proteinExistence type="inferred from homology"/>
<feature type="binding site" evidence="9">
    <location>
        <position position="139"/>
    </location>
    <ligand>
        <name>substrate</name>
    </ligand>
</feature>
<dbReference type="PROSITE" id="PS00912">
    <property type="entry name" value="DHODEHASE_2"/>
    <property type="match status" value="1"/>
</dbReference>
<dbReference type="PANTHER" id="PTHR48109:SF1">
    <property type="entry name" value="DIHYDROOROTATE DEHYDROGENASE (FUMARATE)"/>
    <property type="match status" value="1"/>
</dbReference>
<dbReference type="AlphaFoldDB" id="C4FRP5"/>
<keyword evidence="12" id="KW-1185">Reference proteome</keyword>
<feature type="binding site" evidence="9">
    <location>
        <begin position="255"/>
        <end position="256"/>
    </location>
    <ligand>
        <name>FMN</name>
        <dbReference type="ChEBI" id="CHEBI:58210"/>
    </ligand>
</feature>
<keyword evidence="5 9" id="KW-0285">Flavoprotein</keyword>
<dbReference type="InterPro" id="IPR050074">
    <property type="entry name" value="DHO_dehydrogenase"/>
</dbReference>
<evidence type="ECO:0000259" key="10">
    <source>
        <dbReference type="Pfam" id="PF01180"/>
    </source>
</evidence>
<feature type="domain" description="Dihydroorotate dehydrogenase catalytic" evidence="10">
    <location>
        <begin position="16"/>
        <end position="295"/>
    </location>
</feature>
<keyword evidence="7 9" id="KW-0665">Pyrimidine biosynthesis</keyword>
<comment type="caution">
    <text evidence="11">The sequence shown here is derived from an EMBL/GenBank/DDBJ whole genome shotgun (WGS) entry which is preliminary data.</text>
</comment>
<evidence type="ECO:0000313" key="12">
    <source>
        <dbReference type="Proteomes" id="UP000003529"/>
    </source>
</evidence>
<dbReference type="EC" id="1.3.-.-" evidence="9"/>
<feature type="binding site" evidence="9">
    <location>
        <position position="58"/>
    </location>
    <ligand>
        <name>substrate</name>
    </ligand>
</feature>
<dbReference type="GO" id="GO:0006207">
    <property type="term" value="P:'de novo' pyrimidine nucleobase biosynthetic process"/>
    <property type="evidence" value="ECO:0007669"/>
    <property type="project" value="InterPro"/>
</dbReference>
<feature type="active site" description="Nucleophile" evidence="9">
    <location>
        <position position="142"/>
    </location>
</feature>
<dbReference type="InterPro" id="IPR033888">
    <property type="entry name" value="DHOD_1B"/>
</dbReference>
<evidence type="ECO:0000256" key="5">
    <source>
        <dbReference type="ARBA" id="ARBA00022630"/>
    </source>
</evidence>
<feature type="binding site" evidence="9">
    <location>
        <begin position="58"/>
        <end position="59"/>
    </location>
    <ligand>
        <name>FMN</name>
        <dbReference type="ChEBI" id="CHEBI:58210"/>
    </ligand>
</feature>
<evidence type="ECO:0000256" key="3">
    <source>
        <dbReference type="ARBA" id="ARBA00008008"/>
    </source>
</evidence>
<keyword evidence="4 9" id="KW-0963">Cytoplasm</keyword>
<evidence type="ECO:0000256" key="2">
    <source>
        <dbReference type="ARBA" id="ARBA00004725"/>
    </source>
</evidence>
<keyword evidence="6 9" id="KW-0288">FMN</keyword>
<gene>
    <name evidence="9" type="primary">pyrD</name>
    <name evidence="11" type="ORF">VEIDISOL_01584</name>
</gene>
<feature type="binding site" evidence="9">
    <location>
        <position position="33"/>
    </location>
    <ligand>
        <name>FMN</name>
        <dbReference type="ChEBI" id="CHEBI:58210"/>
    </ligand>
</feature>
<dbReference type="InterPro" id="IPR012135">
    <property type="entry name" value="Dihydroorotate_DH_1_2"/>
</dbReference>
<evidence type="ECO:0000256" key="4">
    <source>
        <dbReference type="ARBA" id="ARBA00022490"/>
    </source>
</evidence>
<feature type="binding site" evidence="9">
    <location>
        <begin position="277"/>
        <end position="278"/>
    </location>
    <ligand>
        <name>FMN</name>
        <dbReference type="ChEBI" id="CHEBI:58210"/>
    </ligand>
</feature>
<dbReference type="InterPro" id="IPR049622">
    <property type="entry name" value="Dihydroorotate_DH_I"/>
</dbReference>
<feature type="binding site" evidence="9">
    <location>
        <position position="229"/>
    </location>
    <ligand>
        <name>FMN</name>
        <dbReference type="ChEBI" id="CHEBI:58210"/>
    </ligand>
</feature>
<dbReference type="PANTHER" id="PTHR48109">
    <property type="entry name" value="DIHYDROOROTATE DEHYDROGENASE (QUINONE), MITOCHONDRIAL-RELATED"/>
    <property type="match status" value="1"/>
</dbReference>
<keyword evidence="8 9" id="KW-0560">Oxidoreductase</keyword>
<dbReference type="Gene3D" id="3.20.20.70">
    <property type="entry name" value="Aldolase class I"/>
    <property type="match status" value="1"/>
</dbReference>
<dbReference type="GO" id="GO:0044205">
    <property type="term" value="P:'de novo' UMP biosynthetic process"/>
    <property type="evidence" value="ECO:0007669"/>
    <property type="project" value="UniProtKB-UniRule"/>
</dbReference>
<feature type="binding site" evidence="9">
    <location>
        <position position="177"/>
    </location>
    <ligand>
        <name>FMN</name>
        <dbReference type="ChEBI" id="CHEBI:58210"/>
    </ligand>
</feature>
<dbReference type="OrthoDB" id="9794954at2"/>
<feature type="binding site" evidence="9">
    <location>
        <begin position="204"/>
        <end position="205"/>
    </location>
    <ligand>
        <name>substrate</name>
    </ligand>
</feature>
<dbReference type="FunFam" id="3.20.20.70:FF:000027">
    <property type="entry name" value="Dihydropyrimidine dehydrogenase [NADP(+)]"/>
    <property type="match status" value="1"/>
</dbReference>
<dbReference type="EMBL" id="ACIK02000014">
    <property type="protein sequence ID" value="EEP65040.1"/>
    <property type="molecule type" value="Genomic_DNA"/>
</dbReference>
<dbReference type="InterPro" id="IPR005720">
    <property type="entry name" value="Dihydroorotate_DH_cat"/>
</dbReference>
<reference evidence="11" key="1">
    <citation type="submission" date="2009-04" db="EMBL/GenBank/DDBJ databases">
        <authorList>
            <person name="Weinstock G."/>
            <person name="Sodergren E."/>
            <person name="Clifton S."/>
            <person name="Fulton L."/>
            <person name="Fulton B."/>
            <person name="Courtney L."/>
            <person name="Fronick C."/>
            <person name="Harrison M."/>
            <person name="Strong C."/>
            <person name="Farmer C."/>
            <person name="Delahaunty K."/>
            <person name="Markovic C."/>
            <person name="Hall O."/>
            <person name="Minx P."/>
            <person name="Tomlinson C."/>
            <person name="Mitreva M."/>
            <person name="Nelson J."/>
            <person name="Hou S."/>
            <person name="Wollam A."/>
            <person name="Pepin K.H."/>
            <person name="Johnson M."/>
            <person name="Bhonagiri V."/>
            <person name="Nash W.E."/>
            <person name="Warren W."/>
            <person name="Chinwalla A."/>
            <person name="Mardis E.R."/>
            <person name="Wilson R.K."/>
        </authorList>
    </citation>
    <scope>NUCLEOTIDE SEQUENCE [LARGE SCALE GENOMIC DNA]</scope>
    <source>
        <strain evidence="11">ATCC 17748</strain>
    </source>
</reference>
<dbReference type="InterPro" id="IPR024920">
    <property type="entry name" value="Dihydroorotate_DH_1"/>
</dbReference>
<dbReference type="GO" id="GO:0004152">
    <property type="term" value="F:dihydroorotate dehydrogenase activity"/>
    <property type="evidence" value="ECO:0007669"/>
    <property type="project" value="UniProtKB-UniRule"/>
</dbReference>
<dbReference type="UniPathway" id="UPA00070"/>
<dbReference type="CDD" id="cd04740">
    <property type="entry name" value="DHOD_1B_like"/>
    <property type="match status" value="1"/>
</dbReference>
<dbReference type="HOGENOM" id="CLU_042042_0_0_9"/>
<feature type="binding site" evidence="9">
    <location>
        <begin position="82"/>
        <end position="86"/>
    </location>
    <ligand>
        <name>substrate</name>
    </ligand>
</feature>
<sequence length="317" mass="33350">MSERDLNNTVTPNPKLAVDYCGIKMKNPIIAASGTFGNGPEYAGYLDLSNEVGAISVKGLTPKGRHGNPGPRIAETPSGVLNCIGLENPGAEHFVTDILPDLKKYDVPLLANMSAGTIDEFAWMAETLSVDGIAGLEVNVSCPNVECEGMAFGVDPKVVEQVTKAVRKVTDKPVIVKLSPNVTDIVEIAKAVEAGGGDGVSLINTILGMAIDIHRRKPVLGNIYGGLSGPAVKPVALRMVHQVYKGVNIPIMGLGGIMTGTDAIEFMMAGAQAVQVGTATMVDPTAISRIAREMGDYVEQYNLNSITDIVGAVHQEK</sequence>
<name>C4FRP5_9FIRM</name>
<evidence type="ECO:0000256" key="1">
    <source>
        <dbReference type="ARBA" id="ARBA00004496"/>
    </source>
</evidence>
<dbReference type="InterPro" id="IPR013785">
    <property type="entry name" value="Aldolase_TIM"/>
</dbReference>
<comment type="subcellular location">
    <subcellularLocation>
        <location evidence="1 9">Cytoplasm</location>
    </subcellularLocation>
</comment>
<dbReference type="InterPro" id="IPR001295">
    <property type="entry name" value="Dihydroorotate_DH_CS"/>
</dbReference>
<evidence type="ECO:0000256" key="7">
    <source>
        <dbReference type="ARBA" id="ARBA00022975"/>
    </source>
</evidence>
<comment type="function">
    <text evidence="9">Catalyzes the conversion of dihydroorotate to orotate.</text>
</comment>
<dbReference type="Pfam" id="PF01180">
    <property type="entry name" value="DHO_dh"/>
    <property type="match status" value="1"/>
</dbReference>
<evidence type="ECO:0000256" key="6">
    <source>
        <dbReference type="ARBA" id="ARBA00022643"/>
    </source>
</evidence>
<comment type="cofactor">
    <cofactor evidence="9">
        <name>FMN</name>
        <dbReference type="ChEBI" id="CHEBI:58210"/>
    </cofactor>
    <text evidence="9">Binds 1 FMN per subunit.</text>
</comment>
<dbReference type="Proteomes" id="UP000003529">
    <property type="component" value="Unassembled WGS sequence"/>
</dbReference>